<accession>A0A7K4BZN2</accession>
<dbReference type="EMBL" id="JAAZKV010000019">
    <property type="protein sequence ID" value="NMA44714.1"/>
    <property type="molecule type" value="Genomic_DNA"/>
</dbReference>
<keyword evidence="2" id="KW-0808">Transferase</keyword>
<feature type="domain" description="Methyltransferase" evidence="1">
    <location>
        <begin position="65"/>
        <end position="126"/>
    </location>
</feature>
<dbReference type="Proteomes" id="UP000526302">
    <property type="component" value="Unassembled WGS sequence"/>
</dbReference>
<dbReference type="CDD" id="cd02440">
    <property type="entry name" value="AdoMet_MTases"/>
    <property type="match status" value="1"/>
</dbReference>
<dbReference type="GO" id="GO:0032259">
    <property type="term" value="P:methylation"/>
    <property type="evidence" value="ECO:0007669"/>
    <property type="project" value="UniProtKB-KW"/>
</dbReference>
<organism evidence="2 3">
    <name type="scientific">Candidatus Iainarchaeum sp</name>
    <dbReference type="NCBI Taxonomy" id="3101447"/>
    <lineage>
        <taxon>Archaea</taxon>
        <taxon>Candidatus Iainarchaeota</taxon>
        <taxon>Candidatus Iainarchaeia</taxon>
        <taxon>Candidatus Iainarchaeales</taxon>
        <taxon>Candidatus Iainarchaeaceae</taxon>
        <taxon>Candidatus Iainarchaeum</taxon>
    </lineage>
</organism>
<dbReference type="SUPFAM" id="SSF53335">
    <property type="entry name" value="S-adenosyl-L-methionine-dependent methyltransferases"/>
    <property type="match status" value="1"/>
</dbReference>
<sequence length="235" mass="26919">MFNPIKKIHALKHELKEEKDCVILNGPFKKMKYINCAIGSTIFPKIIGSYESILTDWITEISDKKYSTFVDVGCAEGYYAVGVAKKNPKIKVIAFDIDKDARKLCKDLAKLNNCKNVVVKEKITHNFINKLPKKTLILCDIEGGETSLLDPKKAPNLYNLDMIVELHDVFGKKILLTMLNRFSTTHKIEIVSDVAPNEKDYDFGKYKKGNNLLDEKRYLTSIWLRLTSKKKKTKK</sequence>
<dbReference type="Gene3D" id="3.40.50.150">
    <property type="entry name" value="Vaccinia Virus protein VP39"/>
    <property type="match status" value="1"/>
</dbReference>
<evidence type="ECO:0000313" key="2">
    <source>
        <dbReference type="EMBL" id="NMA44714.1"/>
    </source>
</evidence>
<name>A0A7K4BZN2_9ARCH</name>
<dbReference type="Pfam" id="PF13847">
    <property type="entry name" value="Methyltransf_31"/>
    <property type="match status" value="1"/>
</dbReference>
<dbReference type="GO" id="GO:0008168">
    <property type="term" value="F:methyltransferase activity"/>
    <property type="evidence" value="ECO:0007669"/>
    <property type="project" value="UniProtKB-KW"/>
</dbReference>
<evidence type="ECO:0000313" key="3">
    <source>
        <dbReference type="Proteomes" id="UP000526302"/>
    </source>
</evidence>
<comment type="caution">
    <text evidence="2">The sequence shown here is derived from an EMBL/GenBank/DDBJ whole genome shotgun (WGS) entry which is preliminary data.</text>
</comment>
<evidence type="ECO:0000259" key="1">
    <source>
        <dbReference type="Pfam" id="PF13847"/>
    </source>
</evidence>
<gene>
    <name evidence="2" type="ORF">GX950_02810</name>
</gene>
<keyword evidence="2" id="KW-0489">Methyltransferase</keyword>
<dbReference type="InterPro" id="IPR025714">
    <property type="entry name" value="Methyltranfer_dom"/>
</dbReference>
<dbReference type="AlphaFoldDB" id="A0A7K4BZN2"/>
<protein>
    <submittedName>
        <fullName evidence="2">Methyltransferase</fullName>
    </submittedName>
</protein>
<dbReference type="InterPro" id="IPR029063">
    <property type="entry name" value="SAM-dependent_MTases_sf"/>
</dbReference>
<reference evidence="2 3" key="1">
    <citation type="journal article" date="2020" name="Biotechnol. Biofuels">
        <title>New insights from the biogas microbiome by comprehensive genome-resolved metagenomics of nearly 1600 species originating from multiple anaerobic digesters.</title>
        <authorList>
            <person name="Campanaro S."/>
            <person name="Treu L."/>
            <person name="Rodriguez-R L.M."/>
            <person name="Kovalovszki A."/>
            <person name="Ziels R.M."/>
            <person name="Maus I."/>
            <person name="Zhu X."/>
            <person name="Kougias P.G."/>
            <person name="Basile A."/>
            <person name="Luo G."/>
            <person name="Schluter A."/>
            <person name="Konstantinidis K.T."/>
            <person name="Angelidaki I."/>
        </authorList>
    </citation>
    <scope>NUCLEOTIDE SEQUENCE [LARGE SCALE GENOMIC DNA]</scope>
    <source>
        <strain evidence="2">AS22ysBPME_79</strain>
    </source>
</reference>
<proteinExistence type="predicted"/>